<sequence length="97" mass="11000">MLGRHLAGLCITLQLVGDLLAFIQAVHAGAFNRAHVNEYVLAAVRRRDETKTLGGIEPLNCTNAHNEPFQWQCYTCPYTCTDTSRINFEWKVRHGRV</sequence>
<proteinExistence type="predicted"/>
<evidence type="ECO:0000313" key="1">
    <source>
        <dbReference type="EMBL" id="EGF93240.1"/>
    </source>
</evidence>
<dbReference type="HOGENOM" id="CLU_2340757_0_0_5"/>
<protein>
    <submittedName>
        <fullName evidence="1">Uncharacterized protein</fullName>
    </submittedName>
</protein>
<reference evidence="2" key="1">
    <citation type="submission" date="2011-03" db="EMBL/GenBank/DDBJ databases">
        <title>Draft genome sequence of Brevundimonas diminuta.</title>
        <authorList>
            <person name="Brown P.J.B."/>
            <person name="Buechlein A."/>
            <person name="Hemmerich C."/>
            <person name="Brun Y.V."/>
        </authorList>
    </citation>
    <scope>NUCLEOTIDE SEQUENCE [LARGE SCALE GENOMIC DNA]</scope>
    <source>
        <strain evidence="2">C19</strain>
    </source>
</reference>
<dbReference type="EMBL" id="GL883077">
    <property type="protein sequence ID" value="EGF93240.1"/>
    <property type="molecule type" value="Genomic_DNA"/>
</dbReference>
<keyword evidence="2" id="KW-1185">Reference proteome</keyword>
<accession>F4QJY3</accession>
<dbReference type="Proteomes" id="UP000006512">
    <property type="component" value="Unassembled WGS sequence"/>
</dbReference>
<organism evidence="1 2">
    <name type="scientific">Asticcacaulis biprosthecium C19</name>
    <dbReference type="NCBI Taxonomy" id="715226"/>
    <lineage>
        <taxon>Bacteria</taxon>
        <taxon>Pseudomonadati</taxon>
        <taxon>Pseudomonadota</taxon>
        <taxon>Alphaproteobacteria</taxon>
        <taxon>Caulobacterales</taxon>
        <taxon>Caulobacteraceae</taxon>
        <taxon>Asticcacaulis</taxon>
    </lineage>
</organism>
<gene>
    <name evidence="1" type="ORF">ABI_16800</name>
</gene>
<name>F4QJY3_9CAUL</name>
<evidence type="ECO:0000313" key="2">
    <source>
        <dbReference type="Proteomes" id="UP000006512"/>
    </source>
</evidence>
<dbReference type="AlphaFoldDB" id="F4QJY3"/>